<evidence type="ECO:0000313" key="1">
    <source>
        <dbReference type="EMBL" id="MVO16844.1"/>
    </source>
</evidence>
<organism evidence="1 2">
    <name type="scientific">Parasedimentitalea huanghaiensis</name>
    <dbReference type="NCBI Taxonomy" id="2682100"/>
    <lineage>
        <taxon>Bacteria</taxon>
        <taxon>Pseudomonadati</taxon>
        <taxon>Pseudomonadota</taxon>
        <taxon>Alphaproteobacteria</taxon>
        <taxon>Rhodobacterales</taxon>
        <taxon>Paracoccaceae</taxon>
        <taxon>Parasedimentitalea</taxon>
    </lineage>
</organism>
<protein>
    <submittedName>
        <fullName evidence="1">Uncharacterized protein</fullName>
    </submittedName>
</protein>
<dbReference type="EMBL" id="WQLV01000008">
    <property type="protein sequence ID" value="MVO16844.1"/>
    <property type="molecule type" value="Genomic_DNA"/>
</dbReference>
<dbReference type="AlphaFoldDB" id="A0A6L6WGM2"/>
<sequence length="167" mass="19603">MKSVGEKKVLWNAEIANPDMSYFFMPNDIRDRLDKQYLPVIELKSAEDVRQFLENQDLEDLKLYWNTFQETLKKNHADRAYLIEEEFKRREPTDWVSKAIKWLREKPIPAAFILLILGVGFAANFKEQLCDLTDWCKPPPPIPDCNDLTELECELAKNILKTIEGIK</sequence>
<keyword evidence="2" id="KW-1185">Reference proteome</keyword>
<gene>
    <name evidence="1" type="ORF">GO984_13580</name>
</gene>
<proteinExistence type="predicted"/>
<reference evidence="1 2" key="1">
    <citation type="submission" date="2019-12" db="EMBL/GenBank/DDBJ databases">
        <authorList>
            <person name="Zhang Y.-J."/>
        </authorList>
    </citation>
    <scope>NUCLEOTIDE SEQUENCE [LARGE SCALE GENOMIC DNA]</scope>
    <source>
        <strain evidence="1 2">CY05</strain>
    </source>
</reference>
<name>A0A6L6WGM2_9RHOB</name>
<evidence type="ECO:0000313" key="2">
    <source>
        <dbReference type="Proteomes" id="UP000478892"/>
    </source>
</evidence>
<accession>A0A6L6WGM2</accession>
<comment type="caution">
    <text evidence="1">The sequence shown here is derived from an EMBL/GenBank/DDBJ whole genome shotgun (WGS) entry which is preliminary data.</text>
</comment>
<dbReference type="Proteomes" id="UP000478892">
    <property type="component" value="Unassembled WGS sequence"/>
</dbReference>